<gene>
    <name evidence="3" type="ORF">FCI23_52575</name>
</gene>
<accession>A0A4V5MYR3</accession>
<keyword evidence="2" id="KW-1133">Transmembrane helix</keyword>
<evidence type="ECO:0000256" key="2">
    <source>
        <dbReference type="SAM" id="Phobius"/>
    </source>
</evidence>
<dbReference type="OrthoDB" id="4142877at2"/>
<dbReference type="EMBL" id="SUMC01000192">
    <property type="protein sequence ID" value="TJZ95058.1"/>
    <property type="molecule type" value="Genomic_DNA"/>
</dbReference>
<evidence type="ECO:0000256" key="1">
    <source>
        <dbReference type="SAM" id="MobiDB-lite"/>
    </source>
</evidence>
<feature type="transmembrane region" description="Helical" evidence="2">
    <location>
        <begin position="109"/>
        <end position="130"/>
    </location>
</feature>
<evidence type="ECO:0008006" key="5">
    <source>
        <dbReference type="Google" id="ProtNLM"/>
    </source>
</evidence>
<sequence length="247" mass="26134">MSSSVSIDLPWYAKLVFKAGRPVVLVAALLMSIPGEIHLAIVAGWTPGVARLMPVCVSVYAACSAVIADIAKRRSLPSRRSALVGAVAALALALCAQDISHLISQNYMHSSTVLVALVSAVPPMVVAHMLHMAAAPAETASVVEVQEVSDEAAEGLEGDYMHDDMPGNKNGQQTRRGGRKGLSEEEVEAAIARLRVAGEKVNPENLGAVLNRSTRTARRYLTNMKRAEVAKAADKDTADGMLPMPAM</sequence>
<organism evidence="3 4">
    <name type="scientific">Actinacidiphila oryziradicis</name>
    <dbReference type="NCBI Taxonomy" id="2571141"/>
    <lineage>
        <taxon>Bacteria</taxon>
        <taxon>Bacillati</taxon>
        <taxon>Actinomycetota</taxon>
        <taxon>Actinomycetes</taxon>
        <taxon>Kitasatosporales</taxon>
        <taxon>Streptomycetaceae</taxon>
        <taxon>Actinacidiphila</taxon>
    </lineage>
</organism>
<feature type="transmembrane region" description="Helical" evidence="2">
    <location>
        <begin position="83"/>
        <end position="103"/>
    </location>
</feature>
<comment type="caution">
    <text evidence="3">The sequence shown here is derived from an EMBL/GenBank/DDBJ whole genome shotgun (WGS) entry which is preliminary data.</text>
</comment>
<evidence type="ECO:0000313" key="3">
    <source>
        <dbReference type="EMBL" id="TJZ95058.1"/>
    </source>
</evidence>
<dbReference type="RefSeq" id="WP_136731041.1">
    <property type="nucleotide sequence ID" value="NZ_SUMC01000192.1"/>
</dbReference>
<keyword evidence="2" id="KW-0812">Transmembrane</keyword>
<feature type="transmembrane region" description="Helical" evidence="2">
    <location>
        <begin position="52"/>
        <end position="71"/>
    </location>
</feature>
<proteinExistence type="predicted"/>
<dbReference type="Proteomes" id="UP000305778">
    <property type="component" value="Unassembled WGS sequence"/>
</dbReference>
<keyword evidence="2" id="KW-0472">Membrane</keyword>
<keyword evidence="4" id="KW-1185">Reference proteome</keyword>
<name>A0A4V5MYR3_9ACTN</name>
<dbReference type="AlphaFoldDB" id="A0A4V5MYR3"/>
<reference evidence="3 4" key="1">
    <citation type="submission" date="2019-04" db="EMBL/GenBank/DDBJ databases">
        <title>Streptomyces oryziradicis sp. nov., a novel actinomycete isolated from rhizosphere soil of rice (Oryza sativa L.).</title>
        <authorList>
            <person name="Li C."/>
        </authorList>
    </citation>
    <scope>NUCLEOTIDE SEQUENCE [LARGE SCALE GENOMIC DNA]</scope>
    <source>
        <strain evidence="3 4">NEAU-C40</strain>
    </source>
</reference>
<feature type="region of interest" description="Disordered" evidence="1">
    <location>
        <begin position="158"/>
        <end position="184"/>
    </location>
</feature>
<protein>
    <recommendedName>
        <fullName evidence="5">DUF2637 domain-containing protein</fullName>
    </recommendedName>
</protein>
<feature type="transmembrane region" description="Helical" evidence="2">
    <location>
        <begin position="23"/>
        <end position="46"/>
    </location>
</feature>
<evidence type="ECO:0000313" key="4">
    <source>
        <dbReference type="Proteomes" id="UP000305778"/>
    </source>
</evidence>